<dbReference type="EMBL" id="GL871265">
    <property type="protein sequence ID" value="EGC31262.1"/>
    <property type="molecule type" value="Genomic_DNA"/>
</dbReference>
<dbReference type="GeneID" id="10505950"/>
<feature type="signal peptide" evidence="1">
    <location>
        <begin position="1"/>
        <end position="19"/>
    </location>
</feature>
<keyword evidence="3" id="KW-1185">Reference proteome</keyword>
<name>F0ZXS1_DICPU</name>
<feature type="chain" id="PRO_5003265469" evidence="1">
    <location>
        <begin position="20"/>
        <end position="104"/>
    </location>
</feature>
<dbReference type="Proteomes" id="UP000001064">
    <property type="component" value="Unassembled WGS sequence"/>
</dbReference>
<dbReference type="RefSeq" id="XP_003292207.1">
    <property type="nucleotide sequence ID" value="XM_003292159.1"/>
</dbReference>
<keyword evidence="1" id="KW-0732">Signal</keyword>
<protein>
    <submittedName>
        <fullName evidence="2">Uncharacterized protein</fullName>
    </submittedName>
</protein>
<organism evidence="2 3">
    <name type="scientific">Dictyostelium purpureum</name>
    <name type="common">Slime mold</name>
    <dbReference type="NCBI Taxonomy" id="5786"/>
    <lineage>
        <taxon>Eukaryota</taxon>
        <taxon>Amoebozoa</taxon>
        <taxon>Evosea</taxon>
        <taxon>Eumycetozoa</taxon>
        <taxon>Dictyostelia</taxon>
        <taxon>Dictyosteliales</taxon>
        <taxon>Dictyosteliaceae</taxon>
        <taxon>Dictyostelium</taxon>
    </lineage>
</organism>
<evidence type="ECO:0000313" key="2">
    <source>
        <dbReference type="EMBL" id="EGC31262.1"/>
    </source>
</evidence>
<dbReference type="InParanoid" id="F0ZXS1"/>
<proteinExistence type="predicted"/>
<sequence length="104" mass="12253">MKFILIFLCISILIGFINSRDISIDFQKTNDITKGEVIFSQWDDRKDMVWTTLNDKSVNSFPKEFKFYSLCYRVNSNYNIGCYLVSPKNNRITIKGRDVTVEDY</sequence>
<gene>
    <name evidence="2" type="ORF">DICPUDRAFT_82836</name>
</gene>
<dbReference type="AlphaFoldDB" id="F0ZXS1"/>
<dbReference type="VEuPathDB" id="AmoebaDB:DICPUDRAFT_82836"/>
<reference evidence="3" key="1">
    <citation type="journal article" date="2011" name="Genome Biol.">
        <title>Comparative genomics of the social amoebae Dictyostelium discoideum and Dictyostelium purpureum.</title>
        <authorList>
            <consortium name="US DOE Joint Genome Institute (JGI-PGF)"/>
            <person name="Sucgang R."/>
            <person name="Kuo A."/>
            <person name="Tian X."/>
            <person name="Salerno W."/>
            <person name="Parikh A."/>
            <person name="Feasley C.L."/>
            <person name="Dalin E."/>
            <person name="Tu H."/>
            <person name="Huang E."/>
            <person name="Barry K."/>
            <person name="Lindquist E."/>
            <person name="Shapiro H."/>
            <person name="Bruce D."/>
            <person name="Schmutz J."/>
            <person name="Salamov A."/>
            <person name="Fey P."/>
            <person name="Gaudet P."/>
            <person name="Anjard C."/>
            <person name="Babu M.M."/>
            <person name="Basu S."/>
            <person name="Bushmanova Y."/>
            <person name="van der Wel H."/>
            <person name="Katoh-Kurasawa M."/>
            <person name="Dinh C."/>
            <person name="Coutinho P.M."/>
            <person name="Saito T."/>
            <person name="Elias M."/>
            <person name="Schaap P."/>
            <person name="Kay R.R."/>
            <person name="Henrissat B."/>
            <person name="Eichinger L."/>
            <person name="Rivero F."/>
            <person name="Putnam N.H."/>
            <person name="West C.M."/>
            <person name="Loomis W.F."/>
            <person name="Chisholm R.L."/>
            <person name="Shaulsky G."/>
            <person name="Strassmann J.E."/>
            <person name="Queller D.C."/>
            <person name="Kuspa A."/>
            <person name="Grigoriev I.V."/>
        </authorList>
    </citation>
    <scope>NUCLEOTIDE SEQUENCE [LARGE SCALE GENOMIC DNA]</scope>
    <source>
        <strain evidence="3">QSDP1</strain>
    </source>
</reference>
<accession>F0ZXS1</accession>
<evidence type="ECO:0000313" key="3">
    <source>
        <dbReference type="Proteomes" id="UP000001064"/>
    </source>
</evidence>
<dbReference type="KEGG" id="dpp:DICPUDRAFT_82836"/>
<evidence type="ECO:0000256" key="1">
    <source>
        <dbReference type="SAM" id="SignalP"/>
    </source>
</evidence>